<dbReference type="GO" id="GO:0006420">
    <property type="term" value="P:arginyl-tRNA aminoacylation"/>
    <property type="evidence" value="ECO:0007669"/>
    <property type="project" value="InterPro"/>
</dbReference>
<dbReference type="HAMAP" id="MF_00255">
    <property type="entry name" value="Gly_tRNA_synth_beta"/>
    <property type="match status" value="1"/>
</dbReference>
<protein>
    <recommendedName>
        <fullName evidence="3">glycine--tRNA ligase</fullName>
        <ecNumber evidence="3">6.1.1.14</ecNumber>
    </recommendedName>
</protein>
<keyword evidence="5" id="KW-0436">Ligase</keyword>
<evidence type="ECO:0000256" key="4">
    <source>
        <dbReference type="ARBA" id="ARBA00022490"/>
    </source>
</evidence>
<keyword evidence="4" id="KW-0963">Cytoplasm</keyword>
<feature type="domain" description="DALR anticodon binding" evidence="11">
    <location>
        <begin position="608"/>
        <end position="713"/>
    </location>
</feature>
<comment type="caution">
    <text evidence="12">The sequence shown here is derived from an EMBL/GenBank/DDBJ whole genome shotgun (WGS) entry which is preliminary data.</text>
</comment>
<dbReference type="GO" id="GO:0005829">
    <property type="term" value="C:cytosol"/>
    <property type="evidence" value="ECO:0007669"/>
    <property type="project" value="TreeGrafter"/>
</dbReference>
<evidence type="ECO:0000259" key="11">
    <source>
        <dbReference type="SMART" id="SM00836"/>
    </source>
</evidence>
<comment type="catalytic activity">
    <reaction evidence="10">
        <text>tRNA(Gly) + glycine + ATP = glycyl-tRNA(Gly) + AMP + diphosphate</text>
        <dbReference type="Rhea" id="RHEA:16013"/>
        <dbReference type="Rhea" id="RHEA-COMP:9664"/>
        <dbReference type="Rhea" id="RHEA-COMP:9683"/>
        <dbReference type="ChEBI" id="CHEBI:30616"/>
        <dbReference type="ChEBI" id="CHEBI:33019"/>
        <dbReference type="ChEBI" id="CHEBI:57305"/>
        <dbReference type="ChEBI" id="CHEBI:78442"/>
        <dbReference type="ChEBI" id="CHEBI:78522"/>
        <dbReference type="ChEBI" id="CHEBI:456215"/>
        <dbReference type="EC" id="6.1.1.14"/>
    </reaction>
</comment>
<dbReference type="InterPro" id="IPR006194">
    <property type="entry name" value="Gly-tRNA-synth_heterodimer"/>
</dbReference>
<keyword evidence="6" id="KW-0547">Nucleotide-binding</keyword>
<dbReference type="PRINTS" id="PR01045">
    <property type="entry name" value="TRNASYNTHGB"/>
</dbReference>
<evidence type="ECO:0000256" key="5">
    <source>
        <dbReference type="ARBA" id="ARBA00022598"/>
    </source>
</evidence>
<keyword evidence="8" id="KW-0648">Protein biosynthesis</keyword>
<dbReference type="AlphaFoldDB" id="T1D5E0"/>
<dbReference type="GO" id="GO:0004814">
    <property type="term" value="F:arginine-tRNA ligase activity"/>
    <property type="evidence" value="ECO:0007669"/>
    <property type="project" value="InterPro"/>
</dbReference>
<evidence type="ECO:0000256" key="2">
    <source>
        <dbReference type="ARBA" id="ARBA00008226"/>
    </source>
</evidence>
<keyword evidence="7" id="KW-0067">ATP-binding</keyword>
<dbReference type="GO" id="GO:0006426">
    <property type="term" value="P:glycyl-tRNA aminoacylation"/>
    <property type="evidence" value="ECO:0007669"/>
    <property type="project" value="InterPro"/>
</dbReference>
<reference evidence="12" key="2">
    <citation type="journal article" date="2014" name="ISME J.">
        <title>Microbial stratification in low pH oxic and suboxic macroscopic growths along an acid mine drainage.</title>
        <authorList>
            <person name="Mendez-Garcia C."/>
            <person name="Mesa V."/>
            <person name="Sprenger R.R."/>
            <person name="Richter M."/>
            <person name="Diez M.S."/>
            <person name="Solano J."/>
            <person name="Bargiela R."/>
            <person name="Golyshina O.V."/>
            <person name="Manteca A."/>
            <person name="Ramos J.L."/>
            <person name="Gallego J.R."/>
            <person name="Llorente I."/>
            <person name="Martins Dos Santos V.A."/>
            <person name="Jensen O.N."/>
            <person name="Pelaez A.I."/>
            <person name="Sanchez J."/>
            <person name="Ferrer M."/>
        </authorList>
    </citation>
    <scope>NUCLEOTIDE SEQUENCE</scope>
</reference>
<dbReference type="InterPro" id="IPR008909">
    <property type="entry name" value="DALR_anticod-bd"/>
</dbReference>
<dbReference type="PANTHER" id="PTHR30075:SF2">
    <property type="entry name" value="GLYCINE--TRNA LIGASE, CHLOROPLASTIC_MITOCHONDRIAL 2"/>
    <property type="match status" value="1"/>
</dbReference>
<gene>
    <name evidence="12" type="ORF">B1B_01513</name>
</gene>
<name>T1D5E0_9ZZZZ</name>
<dbReference type="EC" id="6.1.1.14" evidence="3"/>
<dbReference type="PANTHER" id="PTHR30075">
    <property type="entry name" value="GLYCYL-TRNA SYNTHETASE"/>
    <property type="match status" value="1"/>
</dbReference>
<evidence type="ECO:0000313" key="12">
    <source>
        <dbReference type="EMBL" id="EQD76704.1"/>
    </source>
</evidence>
<accession>T1D5E0</accession>
<keyword evidence="9 12" id="KW-0030">Aminoacyl-tRNA synthetase</keyword>
<sequence>MSDDAHATETLLVEIGTLELPARLLPGLAQSFADRLGERLAQDGWMVGTEKTIEAFYTPRRLAVRIPGIVRVRPGQARIQRGPTRAQAFDATGQPRSAALGFAKSVGVSLDALTIESGRLIHRASEPPAKLTDRLPVFIEETLHSLPADRQMRWATGTPPFVRPIRSVLLLHGTSLVPGRIYGLDTGRLAQGHPIHHPDPVRINHPEEYESALESACVRLNRPGTGTLREHIWTLIERSVSSWNRDWHPLPSAATLDEVSNLVEWPQAIAGSFPAPFLDLPEPVIRAVLCGQQRVFPLADAVGHLAPGFVAVVNLESTDVDRVRAGEERVILPRLADALFFFEKDRLRPLAERAGELDGIIFEKRLGHLGQRRDRLMRWMDHWSASLRLDSRLAQEAASLVLCDLTTTLVREFPELAGEAGAHYAMIQGYQSPVVQALREAYLPKTAEGPLPGSALGALLSLALRVDLLAGYFLIGDKPSGQRDPFALRRAAQGIVGILDPGPHSASSQPTPGSPPLALETLFETALAGYPHTMHARGAIAALAAELYDFTLDRMRARHLEQGGRIDVFEAVVALRPSTLADFRTRLDALEALQARPELQTLVQMMKRVGHLLKKSPEDASPPHASGTPHIPDPAEAVLATHLADLESRVQSAVAQGCYRPALEALLTLETPLAAFFESVLVLTEDRAIRKRRLALLERIAALLRTVADLERLQGD</sequence>
<dbReference type="EMBL" id="AUZY01001003">
    <property type="protein sequence ID" value="EQD76704.1"/>
    <property type="molecule type" value="Genomic_DNA"/>
</dbReference>
<dbReference type="Gene3D" id="1.10.730.10">
    <property type="entry name" value="Isoleucyl-tRNA Synthetase, Domain 1"/>
    <property type="match status" value="1"/>
</dbReference>
<dbReference type="NCBIfam" id="TIGR00211">
    <property type="entry name" value="glyS"/>
    <property type="match status" value="1"/>
</dbReference>
<evidence type="ECO:0000256" key="6">
    <source>
        <dbReference type="ARBA" id="ARBA00022741"/>
    </source>
</evidence>
<dbReference type="GO" id="GO:0004820">
    <property type="term" value="F:glycine-tRNA ligase activity"/>
    <property type="evidence" value="ECO:0007669"/>
    <property type="project" value="UniProtKB-EC"/>
</dbReference>
<dbReference type="Pfam" id="PF02092">
    <property type="entry name" value="tRNA_synt_2f"/>
    <property type="match status" value="1"/>
</dbReference>
<dbReference type="PROSITE" id="PS50861">
    <property type="entry name" value="AA_TRNA_LIGASE_II_GLYAB"/>
    <property type="match status" value="1"/>
</dbReference>
<reference evidence="12" key="1">
    <citation type="submission" date="2013-08" db="EMBL/GenBank/DDBJ databases">
        <authorList>
            <person name="Mendez C."/>
            <person name="Richter M."/>
            <person name="Ferrer M."/>
            <person name="Sanchez J."/>
        </authorList>
    </citation>
    <scope>NUCLEOTIDE SEQUENCE</scope>
</reference>
<dbReference type="SMART" id="SM00836">
    <property type="entry name" value="DALR_1"/>
    <property type="match status" value="1"/>
</dbReference>
<evidence type="ECO:0000256" key="10">
    <source>
        <dbReference type="ARBA" id="ARBA00047937"/>
    </source>
</evidence>
<evidence type="ECO:0000256" key="1">
    <source>
        <dbReference type="ARBA" id="ARBA00004496"/>
    </source>
</evidence>
<comment type="similarity">
    <text evidence="2">Belongs to the class-II aminoacyl-tRNA synthetase family.</text>
</comment>
<dbReference type="Pfam" id="PF05746">
    <property type="entry name" value="DALR_1"/>
    <property type="match status" value="1"/>
</dbReference>
<evidence type="ECO:0000256" key="3">
    <source>
        <dbReference type="ARBA" id="ARBA00012829"/>
    </source>
</evidence>
<organism evidence="12">
    <name type="scientific">mine drainage metagenome</name>
    <dbReference type="NCBI Taxonomy" id="410659"/>
    <lineage>
        <taxon>unclassified sequences</taxon>
        <taxon>metagenomes</taxon>
        <taxon>ecological metagenomes</taxon>
    </lineage>
</organism>
<evidence type="ECO:0000256" key="8">
    <source>
        <dbReference type="ARBA" id="ARBA00022917"/>
    </source>
</evidence>
<evidence type="ECO:0000256" key="7">
    <source>
        <dbReference type="ARBA" id="ARBA00022840"/>
    </source>
</evidence>
<dbReference type="InterPro" id="IPR015944">
    <property type="entry name" value="Gly-tRNA-synth_bsu"/>
</dbReference>
<proteinExistence type="inferred from homology"/>
<evidence type="ECO:0000256" key="9">
    <source>
        <dbReference type="ARBA" id="ARBA00023146"/>
    </source>
</evidence>
<dbReference type="GO" id="GO:0005524">
    <property type="term" value="F:ATP binding"/>
    <property type="evidence" value="ECO:0007669"/>
    <property type="project" value="UniProtKB-KW"/>
</dbReference>
<comment type="subcellular location">
    <subcellularLocation>
        <location evidence="1">Cytoplasm</location>
    </subcellularLocation>
</comment>